<dbReference type="PROSITE" id="PS00216">
    <property type="entry name" value="SUGAR_TRANSPORT_1"/>
    <property type="match status" value="1"/>
</dbReference>
<dbReference type="Gene3D" id="1.20.1250.20">
    <property type="entry name" value="MFS general substrate transporter like domains"/>
    <property type="match status" value="1"/>
</dbReference>
<feature type="transmembrane region" description="Helical" evidence="7">
    <location>
        <begin position="165"/>
        <end position="183"/>
    </location>
</feature>
<evidence type="ECO:0000313" key="12">
    <source>
        <dbReference type="Proteomes" id="UP001385848"/>
    </source>
</evidence>
<feature type="transmembrane region" description="Helical" evidence="7">
    <location>
        <begin position="100"/>
        <end position="122"/>
    </location>
</feature>
<dbReference type="CDD" id="cd17321">
    <property type="entry name" value="MFS_MMR_MDR_like"/>
    <property type="match status" value="1"/>
</dbReference>
<dbReference type="PANTHER" id="PTHR42718:SF46">
    <property type="entry name" value="BLR6921 PROTEIN"/>
    <property type="match status" value="1"/>
</dbReference>
<sequence>MKKDKFGMVLVIALFAYFLILMDNSIVFTSSVEIGQALNLSETALAWVSNAYTLTFGSFLLLSGKLLDLFGRKKVFMIGLTIFGLASLVIGLTNNSGLLIAARAIQGIGSSIVAPTTLALIMDEYEGKMRAKAISYYGAMAGVGSTFGLVLGGALTSYLSWRAGFLVNVPFTLILLILTGRYVKKSDGHAIKVDYVGALISVLGLTSLIYALSVNNNPIFMITGIILLIIFIFFEKKQANPVLPLSLFANKNRLAGYLARLFFMMAMLPYWFLLPQYMHAKYGFSAIENGLAFLPVTIFTFLTSFTLPRLNEKFSHKQIAISGSIVLTIGLFLTAILNLKYGYWLSVAFPMVLSGAGQGLIMAPLTSLGIEDAPQEVAGSASGLTNTMHQLGGPIGLSILVAQGANFQFNLGMMGIFIVIAILILMFLTKKVD</sequence>
<gene>
    <name evidence="10" type="ORF">AAC431_06065</name>
    <name evidence="9" type="ORF">F6H94_02155</name>
</gene>
<organism evidence="9 11">
    <name type="scientific">Lactobacillus jensenii</name>
    <dbReference type="NCBI Taxonomy" id="109790"/>
    <lineage>
        <taxon>Bacteria</taxon>
        <taxon>Bacillati</taxon>
        <taxon>Bacillota</taxon>
        <taxon>Bacilli</taxon>
        <taxon>Lactobacillales</taxon>
        <taxon>Lactobacillaceae</taxon>
        <taxon>Lactobacillus</taxon>
    </lineage>
</organism>
<keyword evidence="12" id="KW-1185">Reference proteome</keyword>
<evidence type="ECO:0000256" key="6">
    <source>
        <dbReference type="ARBA" id="ARBA00023136"/>
    </source>
</evidence>
<evidence type="ECO:0000256" key="1">
    <source>
        <dbReference type="ARBA" id="ARBA00004651"/>
    </source>
</evidence>
<dbReference type="PROSITE" id="PS50850">
    <property type="entry name" value="MFS"/>
    <property type="match status" value="1"/>
</dbReference>
<keyword evidence="3" id="KW-1003">Cell membrane</keyword>
<evidence type="ECO:0000256" key="7">
    <source>
        <dbReference type="SAM" id="Phobius"/>
    </source>
</evidence>
<dbReference type="InterPro" id="IPR011701">
    <property type="entry name" value="MFS"/>
</dbReference>
<dbReference type="InterPro" id="IPR036259">
    <property type="entry name" value="MFS_trans_sf"/>
</dbReference>
<dbReference type="Pfam" id="PF07690">
    <property type="entry name" value="MFS_1"/>
    <property type="match status" value="1"/>
</dbReference>
<dbReference type="EMBL" id="JBBVUL010000011">
    <property type="protein sequence ID" value="MEL0565487.1"/>
    <property type="molecule type" value="Genomic_DNA"/>
</dbReference>
<feature type="transmembrane region" description="Helical" evidence="7">
    <location>
        <begin position="319"/>
        <end position="337"/>
    </location>
</feature>
<dbReference type="SUPFAM" id="SSF103473">
    <property type="entry name" value="MFS general substrate transporter"/>
    <property type="match status" value="1"/>
</dbReference>
<reference evidence="10 12" key="2">
    <citation type="submission" date="2024-04" db="EMBL/GenBank/DDBJ databases">
        <title>Three lactobacilli isolated from voided urine samples from females with type 2 diabetes.</title>
        <authorList>
            <person name="Kula A."/>
            <person name="Stegman N."/>
            <person name="Putonti C."/>
        </authorList>
    </citation>
    <scope>NUCLEOTIDE SEQUENCE [LARGE SCALE GENOMIC DNA]</scope>
    <source>
        <strain evidence="10 12">1855</strain>
    </source>
</reference>
<evidence type="ECO:0000259" key="8">
    <source>
        <dbReference type="PROSITE" id="PS50850"/>
    </source>
</evidence>
<dbReference type="PANTHER" id="PTHR42718">
    <property type="entry name" value="MAJOR FACILITATOR SUPERFAMILY MULTIDRUG TRANSPORTER MFSC"/>
    <property type="match status" value="1"/>
</dbReference>
<dbReference type="KEGG" id="lje:BUE77_00545"/>
<evidence type="ECO:0000256" key="3">
    <source>
        <dbReference type="ARBA" id="ARBA00022475"/>
    </source>
</evidence>
<dbReference type="AlphaFoldDB" id="A0A5N1IG81"/>
<keyword evidence="5 7" id="KW-1133">Transmembrane helix</keyword>
<comment type="subcellular location">
    <subcellularLocation>
        <location evidence="1">Cell membrane</location>
        <topology evidence="1">Multi-pass membrane protein</topology>
    </subcellularLocation>
</comment>
<keyword evidence="4 7" id="KW-0812">Transmembrane</keyword>
<comment type="caution">
    <text evidence="9">The sequence shown here is derived from an EMBL/GenBank/DDBJ whole genome shotgun (WGS) entry which is preliminary data.</text>
</comment>
<keyword evidence="2" id="KW-0813">Transport</keyword>
<evidence type="ECO:0000313" key="10">
    <source>
        <dbReference type="EMBL" id="MEL0565487.1"/>
    </source>
</evidence>
<name>A0A5N1IG81_LACJE</name>
<evidence type="ECO:0000256" key="4">
    <source>
        <dbReference type="ARBA" id="ARBA00022692"/>
    </source>
</evidence>
<evidence type="ECO:0000313" key="11">
    <source>
        <dbReference type="Proteomes" id="UP000327236"/>
    </source>
</evidence>
<feature type="transmembrane region" description="Helical" evidence="7">
    <location>
        <begin position="286"/>
        <end position="307"/>
    </location>
</feature>
<protein>
    <submittedName>
        <fullName evidence="9">MFS transporter</fullName>
    </submittedName>
</protein>
<feature type="transmembrane region" description="Helical" evidence="7">
    <location>
        <begin position="45"/>
        <end position="63"/>
    </location>
</feature>
<dbReference type="GeneID" id="31742185"/>
<dbReference type="GO" id="GO:0022857">
    <property type="term" value="F:transmembrane transporter activity"/>
    <property type="evidence" value="ECO:0007669"/>
    <property type="project" value="InterPro"/>
</dbReference>
<feature type="transmembrane region" description="Helical" evidence="7">
    <location>
        <begin position="134"/>
        <end position="159"/>
    </location>
</feature>
<dbReference type="Gene3D" id="1.20.1720.10">
    <property type="entry name" value="Multidrug resistance protein D"/>
    <property type="match status" value="1"/>
</dbReference>
<reference evidence="9 11" key="1">
    <citation type="submission" date="2019-09" db="EMBL/GenBank/DDBJ databases">
        <title>Draft genome sequence assemblies of isolates from the urinary tract.</title>
        <authorList>
            <person name="Mores C.R."/>
            <person name="Putonti C."/>
            <person name="Wolfe A.J."/>
        </authorList>
    </citation>
    <scope>NUCLEOTIDE SEQUENCE [LARGE SCALE GENOMIC DNA]</scope>
    <source>
        <strain evidence="9 11">UMB246</strain>
    </source>
</reference>
<evidence type="ECO:0000313" key="9">
    <source>
        <dbReference type="EMBL" id="KAA9323784.1"/>
    </source>
</evidence>
<dbReference type="InterPro" id="IPR005829">
    <property type="entry name" value="Sugar_transporter_CS"/>
</dbReference>
<dbReference type="InterPro" id="IPR020846">
    <property type="entry name" value="MFS_dom"/>
</dbReference>
<feature type="transmembrane region" description="Helical" evidence="7">
    <location>
        <begin position="407"/>
        <end position="428"/>
    </location>
</feature>
<dbReference type="GO" id="GO:0005886">
    <property type="term" value="C:plasma membrane"/>
    <property type="evidence" value="ECO:0007669"/>
    <property type="project" value="UniProtKB-SubCell"/>
</dbReference>
<evidence type="ECO:0000256" key="2">
    <source>
        <dbReference type="ARBA" id="ARBA00022448"/>
    </source>
</evidence>
<dbReference type="OrthoDB" id="2414439at2"/>
<feature type="domain" description="Major facilitator superfamily (MFS) profile" evidence="8">
    <location>
        <begin position="9"/>
        <end position="433"/>
    </location>
</feature>
<dbReference type="Proteomes" id="UP001385848">
    <property type="component" value="Unassembled WGS sequence"/>
</dbReference>
<dbReference type="RefSeq" id="WP_006585409.1">
    <property type="nucleotide sequence ID" value="NZ_CATOUV010000001.1"/>
</dbReference>
<dbReference type="Proteomes" id="UP000327236">
    <property type="component" value="Unassembled WGS sequence"/>
</dbReference>
<feature type="transmembrane region" description="Helical" evidence="7">
    <location>
        <begin position="195"/>
        <end position="212"/>
    </location>
</feature>
<dbReference type="EMBL" id="VYWW01000006">
    <property type="protein sequence ID" value="KAA9323784.1"/>
    <property type="molecule type" value="Genomic_DNA"/>
</dbReference>
<feature type="transmembrane region" description="Helical" evidence="7">
    <location>
        <begin position="75"/>
        <end position="94"/>
    </location>
</feature>
<keyword evidence="6 7" id="KW-0472">Membrane</keyword>
<proteinExistence type="predicted"/>
<feature type="transmembrane region" description="Helical" evidence="7">
    <location>
        <begin position="254"/>
        <end position="274"/>
    </location>
</feature>
<feature type="transmembrane region" description="Helical" evidence="7">
    <location>
        <begin position="218"/>
        <end position="234"/>
    </location>
</feature>
<evidence type="ECO:0000256" key="5">
    <source>
        <dbReference type="ARBA" id="ARBA00022989"/>
    </source>
</evidence>
<accession>A0A5N1IG81</accession>